<dbReference type="NCBIfam" id="TIGR00225">
    <property type="entry name" value="prc"/>
    <property type="match status" value="1"/>
</dbReference>
<dbReference type="CDD" id="cd07560">
    <property type="entry name" value="Peptidase_S41_CPP"/>
    <property type="match status" value="1"/>
</dbReference>
<dbReference type="Proteomes" id="UP000315017">
    <property type="component" value="Chromosome"/>
</dbReference>
<dbReference type="Pfam" id="PF03572">
    <property type="entry name" value="Peptidase_S41"/>
    <property type="match status" value="1"/>
</dbReference>
<dbReference type="Pfam" id="PF17820">
    <property type="entry name" value="PDZ_6"/>
    <property type="match status" value="1"/>
</dbReference>
<dbReference type="GO" id="GO:0006508">
    <property type="term" value="P:proteolysis"/>
    <property type="evidence" value="ECO:0007669"/>
    <property type="project" value="UniProtKB-KW"/>
</dbReference>
<feature type="domain" description="PDZ" evidence="6">
    <location>
        <begin position="242"/>
        <end position="316"/>
    </location>
</feature>
<dbReference type="GO" id="GO:0008236">
    <property type="term" value="F:serine-type peptidase activity"/>
    <property type="evidence" value="ECO:0007669"/>
    <property type="project" value="UniProtKB-KW"/>
</dbReference>
<dbReference type="AlphaFoldDB" id="A0A517YDV6"/>
<proteinExistence type="inferred from homology"/>
<evidence type="ECO:0000259" key="6">
    <source>
        <dbReference type="PROSITE" id="PS50106"/>
    </source>
</evidence>
<keyword evidence="2 5" id="KW-0645">Protease</keyword>
<evidence type="ECO:0000256" key="5">
    <source>
        <dbReference type="RuleBase" id="RU004404"/>
    </source>
</evidence>
<evidence type="ECO:0000256" key="2">
    <source>
        <dbReference type="ARBA" id="ARBA00022670"/>
    </source>
</evidence>
<evidence type="ECO:0000256" key="3">
    <source>
        <dbReference type="ARBA" id="ARBA00022801"/>
    </source>
</evidence>
<dbReference type="GO" id="GO:0004175">
    <property type="term" value="F:endopeptidase activity"/>
    <property type="evidence" value="ECO:0007669"/>
    <property type="project" value="TreeGrafter"/>
</dbReference>
<dbReference type="InterPro" id="IPR041489">
    <property type="entry name" value="PDZ_6"/>
</dbReference>
<dbReference type="OrthoDB" id="9812068at2"/>
<dbReference type="PANTHER" id="PTHR32060">
    <property type="entry name" value="TAIL-SPECIFIC PROTEASE"/>
    <property type="match status" value="1"/>
</dbReference>
<dbReference type="InterPro" id="IPR004447">
    <property type="entry name" value="Peptidase_S41A"/>
</dbReference>
<keyword evidence="4 5" id="KW-0720">Serine protease</keyword>
<dbReference type="RefSeq" id="WP_145090645.1">
    <property type="nucleotide sequence ID" value="NZ_CP036274.1"/>
</dbReference>
<evidence type="ECO:0000256" key="1">
    <source>
        <dbReference type="ARBA" id="ARBA00009179"/>
    </source>
</evidence>
<dbReference type="PANTHER" id="PTHR32060:SF30">
    <property type="entry name" value="CARBOXY-TERMINAL PROCESSING PROTEASE CTPA"/>
    <property type="match status" value="1"/>
</dbReference>
<reference evidence="7 8" key="1">
    <citation type="submission" date="2019-02" db="EMBL/GenBank/DDBJ databases">
        <title>Deep-cultivation of Planctomycetes and their phenomic and genomic characterization uncovers novel biology.</title>
        <authorList>
            <person name="Wiegand S."/>
            <person name="Jogler M."/>
            <person name="Boedeker C."/>
            <person name="Pinto D."/>
            <person name="Vollmers J."/>
            <person name="Rivas-Marin E."/>
            <person name="Kohn T."/>
            <person name="Peeters S.H."/>
            <person name="Heuer A."/>
            <person name="Rast P."/>
            <person name="Oberbeckmann S."/>
            <person name="Bunk B."/>
            <person name="Jeske O."/>
            <person name="Meyerdierks A."/>
            <person name="Storesund J.E."/>
            <person name="Kallscheuer N."/>
            <person name="Luecker S."/>
            <person name="Lage O.M."/>
            <person name="Pohl T."/>
            <person name="Merkel B.J."/>
            <person name="Hornburger P."/>
            <person name="Mueller R.-W."/>
            <person name="Bruemmer F."/>
            <person name="Labrenz M."/>
            <person name="Spormann A.M."/>
            <person name="Op den Camp H."/>
            <person name="Overmann J."/>
            <person name="Amann R."/>
            <person name="Jetten M.S.M."/>
            <person name="Mascher T."/>
            <person name="Medema M.H."/>
            <person name="Devos D.P."/>
            <person name="Kaster A.-K."/>
            <person name="Ovreas L."/>
            <person name="Rohde M."/>
            <person name="Galperin M.Y."/>
            <person name="Jogler C."/>
        </authorList>
    </citation>
    <scope>NUCLEOTIDE SEQUENCE [LARGE SCALE GENOMIC DNA]</scope>
    <source>
        <strain evidence="7 8">ETA_A8</strain>
    </source>
</reference>
<dbReference type="Gene3D" id="2.30.42.10">
    <property type="match status" value="1"/>
</dbReference>
<evidence type="ECO:0000313" key="8">
    <source>
        <dbReference type="Proteomes" id="UP000315017"/>
    </source>
</evidence>
<dbReference type="CDD" id="cd06782">
    <property type="entry name" value="cpPDZ_CPP-like"/>
    <property type="match status" value="1"/>
</dbReference>
<comment type="similarity">
    <text evidence="1 5">Belongs to the peptidase S41A family.</text>
</comment>
<dbReference type="SMART" id="SM00245">
    <property type="entry name" value="TSPc"/>
    <property type="match status" value="1"/>
</dbReference>
<dbReference type="InterPro" id="IPR036034">
    <property type="entry name" value="PDZ_sf"/>
</dbReference>
<keyword evidence="8" id="KW-1185">Reference proteome</keyword>
<dbReference type="Gene3D" id="3.30.750.44">
    <property type="match status" value="1"/>
</dbReference>
<gene>
    <name evidence="7" type="ORF">ETAA8_35080</name>
</gene>
<dbReference type="EMBL" id="CP036274">
    <property type="protein sequence ID" value="QDU28408.1"/>
    <property type="molecule type" value="Genomic_DNA"/>
</dbReference>
<dbReference type="EC" id="3.4.21.-" evidence="7"/>
<dbReference type="KEGG" id="aagg:ETAA8_35080"/>
<name>A0A517YDV6_9BACT</name>
<dbReference type="SUPFAM" id="SSF52096">
    <property type="entry name" value="ClpP/crotonase"/>
    <property type="match status" value="1"/>
</dbReference>
<dbReference type="InterPro" id="IPR001478">
    <property type="entry name" value="PDZ"/>
</dbReference>
<evidence type="ECO:0000256" key="4">
    <source>
        <dbReference type="ARBA" id="ARBA00022825"/>
    </source>
</evidence>
<dbReference type="InterPro" id="IPR005151">
    <property type="entry name" value="Tail-specific_protease"/>
</dbReference>
<dbReference type="GO" id="GO:0007165">
    <property type="term" value="P:signal transduction"/>
    <property type="evidence" value="ECO:0007669"/>
    <property type="project" value="TreeGrafter"/>
</dbReference>
<dbReference type="PROSITE" id="PS50106">
    <property type="entry name" value="PDZ"/>
    <property type="match status" value="1"/>
</dbReference>
<protein>
    <submittedName>
        <fullName evidence="7">Putative CtpA-like serine protease</fullName>
        <ecNumber evidence="7">3.4.21.-</ecNumber>
    </submittedName>
</protein>
<dbReference type="GO" id="GO:0030288">
    <property type="term" value="C:outer membrane-bounded periplasmic space"/>
    <property type="evidence" value="ECO:0007669"/>
    <property type="project" value="TreeGrafter"/>
</dbReference>
<sequence length="545" mass="59735">MTSRSRILICTALTAAVIGLWPVSIVRAQQPLATIADINSDVAQTLEQGSRLEQQKRWAEALSHYEEALRAHPERPELKQRLTMVRAHYDVARRYADVTYTKAIHTITEREALAIYEEVLLKVSAHYVHQPKWHDILRQGTTNFDAALTEPIFVTSNNLALTAEQHNQLQRDIRFWTERQAIEDRHQAKELVEAIARTVKQRYAISPQAVILEYASGAAAALDEYSSFLTDSQMDEIFAQIEGNFVGLGVELKTEPAGLLVVNIISGGPADLGGIRAGDRIIQVDDKSSSQVSPDQLADLLRGSEGSLVTVILRDAQGVERTLKLTRRRVEVPSVEDVRIIDTTAGVGYFKLTSFQKTTARDVDAALWKLHDQGMRSLVIDLRGNPGGLLKAAVDVADKFVNDGLIVATRGRSPREDFDHKGQVQGTWRVPLVILIDHDSASASEILAGAVRDHKRGTVVGEKSYGKGSVQGIFPLAVSRTGIRLTTAKWYTPSGQAISGMGIAPDIAVQKSAKPVDGQLSRTPGEDAIFNTGLQTARTMTTASK</sequence>
<dbReference type="InterPro" id="IPR029045">
    <property type="entry name" value="ClpP/crotonase-like_dom_sf"/>
</dbReference>
<evidence type="ECO:0000313" key="7">
    <source>
        <dbReference type="EMBL" id="QDU28408.1"/>
    </source>
</evidence>
<dbReference type="SUPFAM" id="SSF50156">
    <property type="entry name" value="PDZ domain-like"/>
    <property type="match status" value="1"/>
</dbReference>
<dbReference type="SMART" id="SM00228">
    <property type="entry name" value="PDZ"/>
    <property type="match status" value="1"/>
</dbReference>
<dbReference type="Gene3D" id="3.90.226.10">
    <property type="entry name" value="2-enoyl-CoA Hydratase, Chain A, domain 1"/>
    <property type="match status" value="1"/>
</dbReference>
<keyword evidence="3 5" id="KW-0378">Hydrolase</keyword>
<accession>A0A517YDV6</accession>
<organism evidence="7 8">
    <name type="scientific">Anatilimnocola aggregata</name>
    <dbReference type="NCBI Taxonomy" id="2528021"/>
    <lineage>
        <taxon>Bacteria</taxon>
        <taxon>Pseudomonadati</taxon>
        <taxon>Planctomycetota</taxon>
        <taxon>Planctomycetia</taxon>
        <taxon>Pirellulales</taxon>
        <taxon>Pirellulaceae</taxon>
        <taxon>Anatilimnocola</taxon>
    </lineage>
</organism>